<keyword evidence="3" id="KW-1185">Reference proteome</keyword>
<dbReference type="InterPro" id="IPR010583">
    <property type="entry name" value="MipA"/>
</dbReference>
<name>U3A3V1_9VIBR</name>
<evidence type="ECO:0000313" key="3">
    <source>
        <dbReference type="Proteomes" id="UP000016567"/>
    </source>
</evidence>
<dbReference type="EMBL" id="BATL01000013">
    <property type="protein sequence ID" value="GAD74686.1"/>
    <property type="molecule type" value="Genomic_DNA"/>
</dbReference>
<protein>
    <recommendedName>
        <fullName evidence="4">MltA-interacting MipA family protein</fullName>
    </recommendedName>
</protein>
<evidence type="ECO:0000256" key="1">
    <source>
        <dbReference type="SAM" id="SignalP"/>
    </source>
</evidence>
<organism evidence="2 3">
    <name type="scientific">Vibrio azureus NBRC 104587</name>
    <dbReference type="NCBI Taxonomy" id="1219077"/>
    <lineage>
        <taxon>Bacteria</taxon>
        <taxon>Pseudomonadati</taxon>
        <taxon>Pseudomonadota</taxon>
        <taxon>Gammaproteobacteria</taxon>
        <taxon>Vibrionales</taxon>
        <taxon>Vibrionaceae</taxon>
        <taxon>Vibrio</taxon>
    </lineage>
</organism>
<evidence type="ECO:0000313" key="2">
    <source>
        <dbReference type="EMBL" id="GAD74686.1"/>
    </source>
</evidence>
<evidence type="ECO:0008006" key="4">
    <source>
        <dbReference type="Google" id="ProtNLM"/>
    </source>
</evidence>
<feature type="chain" id="PRO_5004637466" description="MltA-interacting MipA family protein" evidence="1">
    <location>
        <begin position="32"/>
        <end position="446"/>
    </location>
</feature>
<dbReference type="Pfam" id="PF06629">
    <property type="entry name" value="MipA"/>
    <property type="match status" value="1"/>
</dbReference>
<proteinExistence type="predicted"/>
<dbReference type="AlphaFoldDB" id="U3A3V1"/>
<dbReference type="STRING" id="1219077.VAZ01S_013_00940"/>
<comment type="caution">
    <text evidence="2">The sequence shown here is derived from an EMBL/GenBank/DDBJ whole genome shotgun (WGS) entry which is preliminary data.</text>
</comment>
<reference evidence="2 3" key="1">
    <citation type="submission" date="2013-09" db="EMBL/GenBank/DDBJ databases">
        <title>Whole genome shotgun sequence of Vibrio azureus NBRC 104587.</title>
        <authorList>
            <person name="Isaki S."/>
            <person name="Hosoyama A."/>
            <person name="Numata M."/>
            <person name="Hashimoto M."/>
            <person name="Hosoyama Y."/>
            <person name="Tsuchikane K."/>
            <person name="Noguchi M."/>
            <person name="Hirakata S."/>
            <person name="Ichikawa N."/>
            <person name="Ohji S."/>
            <person name="Yamazoe A."/>
            <person name="Fujita N."/>
        </authorList>
    </citation>
    <scope>NUCLEOTIDE SEQUENCE [LARGE SCALE GENOMIC DNA]</scope>
    <source>
        <strain evidence="2 3">NBRC 104587</strain>
    </source>
</reference>
<feature type="signal peptide" evidence="1">
    <location>
        <begin position="1"/>
        <end position="31"/>
    </location>
</feature>
<accession>U3A3V1</accession>
<sequence>MIELAIVNSLKISSISVLIYSLCFASESASANDESFENTWGIAALSRTATIPFDTVNDDSTVSTFVPMMFFENEYVYLNGIEGGVFLYGNKQSDWLVSALMRLRFVDIPMSVQNAYEGDRVDAGLQWQYRLNNHWRTDLEIMSDDEGQHHSNFRLATYYELGALEVESDLTFRYKTADFNSEYYSFKDVTGESIGAGTDTRLGVKGRYHVTSNLYLLGGASVTRLDNEAFNSSVVKDRYQSEVYLGFGFFNDKNQPDKKQLNSEQYLRIAHGWATPSNIGDIFKLNSQKDKYNHQLSSLFYGYPLTESLFGFPLELFATPGIAHHWSSSQQSSSTELVMAIKAYYTFDWPTQWRFGFAEGLSYIDNITYIEGIEMDEKGYTPSKLLNYLDFSLDVNVGDLFNNKEWENIWLGYSLHHRSAIFEKASQFGRIKGGSNYNTVYIQFEF</sequence>
<dbReference type="Proteomes" id="UP000016567">
    <property type="component" value="Unassembled WGS sequence"/>
</dbReference>
<dbReference type="eggNOG" id="COG3713">
    <property type="taxonomic scope" value="Bacteria"/>
</dbReference>
<gene>
    <name evidence="2" type="ORF">VAZ01S_013_00940</name>
</gene>
<keyword evidence="1" id="KW-0732">Signal</keyword>